<evidence type="ECO:0000313" key="3">
    <source>
        <dbReference type="EMBL" id="QIG44478.1"/>
    </source>
</evidence>
<feature type="region of interest" description="Disordered" evidence="1">
    <location>
        <begin position="138"/>
        <end position="167"/>
    </location>
</feature>
<feature type="transmembrane region" description="Helical" evidence="2">
    <location>
        <begin position="20"/>
        <end position="41"/>
    </location>
</feature>
<dbReference type="AlphaFoldDB" id="A0A6G6WGM5"/>
<dbReference type="RefSeq" id="WP_165235967.1">
    <property type="nucleotide sequence ID" value="NZ_CP049257.1"/>
</dbReference>
<keyword evidence="2" id="KW-0472">Membrane</keyword>
<keyword evidence="2" id="KW-1133">Transmembrane helix</keyword>
<reference evidence="3 4" key="1">
    <citation type="submission" date="2020-02" db="EMBL/GenBank/DDBJ databases">
        <title>Full genome sequence of Nocardioides sp. R-3366.</title>
        <authorList>
            <person name="Im W.-T."/>
        </authorList>
    </citation>
    <scope>NUCLEOTIDE SEQUENCE [LARGE SCALE GENOMIC DNA]</scope>
    <source>
        <strain evidence="3 4">R-3366</strain>
    </source>
</reference>
<gene>
    <name evidence="3" type="ORF">G5V58_18325</name>
</gene>
<dbReference type="EMBL" id="CP049257">
    <property type="protein sequence ID" value="QIG44478.1"/>
    <property type="molecule type" value="Genomic_DNA"/>
</dbReference>
<proteinExistence type="predicted"/>
<accession>A0A6G6WGM5</accession>
<sequence length="183" mass="19726">MLSFIGFLYVAIRVQTRKFWIAAAIAGVASAAVWVVLTVSGDVSETSNGETAGSSESTSNWGGGLALAVWAALLVYAIVLNRDYLRWRAARTEAHAWYNQPNVGVASAYTQTPATDPLHPRPPGFLGVEQRDYFSGSDAAIPAATPPTPGYSPLRRLPPTSQLGMCPRQLLTPNRRKRPLLST</sequence>
<name>A0A6G6WGM5_9ACTN</name>
<evidence type="ECO:0000256" key="2">
    <source>
        <dbReference type="SAM" id="Phobius"/>
    </source>
</evidence>
<dbReference type="KEGG" id="nano:G5V58_18325"/>
<protein>
    <submittedName>
        <fullName evidence="3">Uncharacterized protein</fullName>
    </submittedName>
</protein>
<feature type="transmembrane region" description="Helical" evidence="2">
    <location>
        <begin position="61"/>
        <end position="81"/>
    </location>
</feature>
<organism evidence="3 4">
    <name type="scientific">Nocardioides anomalus</name>
    <dbReference type="NCBI Taxonomy" id="2712223"/>
    <lineage>
        <taxon>Bacteria</taxon>
        <taxon>Bacillati</taxon>
        <taxon>Actinomycetota</taxon>
        <taxon>Actinomycetes</taxon>
        <taxon>Propionibacteriales</taxon>
        <taxon>Nocardioidaceae</taxon>
        <taxon>Nocardioides</taxon>
    </lineage>
</organism>
<dbReference type="Proteomes" id="UP000502996">
    <property type="component" value="Chromosome"/>
</dbReference>
<keyword evidence="4" id="KW-1185">Reference proteome</keyword>
<evidence type="ECO:0000313" key="4">
    <source>
        <dbReference type="Proteomes" id="UP000502996"/>
    </source>
</evidence>
<keyword evidence="2" id="KW-0812">Transmembrane</keyword>
<evidence type="ECO:0000256" key="1">
    <source>
        <dbReference type="SAM" id="MobiDB-lite"/>
    </source>
</evidence>